<feature type="active site" description="Charge relay system" evidence="5">
    <location>
        <position position="81"/>
    </location>
</feature>
<dbReference type="InterPro" id="IPR036852">
    <property type="entry name" value="Peptidase_S8/S53_dom_sf"/>
</dbReference>
<dbReference type="InterPro" id="IPR023827">
    <property type="entry name" value="Peptidase_S8_Asp-AS"/>
</dbReference>
<dbReference type="PRINTS" id="PR00723">
    <property type="entry name" value="SUBTILISIN"/>
</dbReference>
<dbReference type="InterPro" id="IPR050131">
    <property type="entry name" value="Peptidase_S8_subtilisin-like"/>
</dbReference>
<dbReference type="PANTHER" id="PTHR43806:SF11">
    <property type="entry name" value="CEREVISIN-RELATED"/>
    <property type="match status" value="1"/>
</dbReference>
<dbReference type="PANTHER" id="PTHR43806">
    <property type="entry name" value="PEPTIDASE S8"/>
    <property type="match status" value="1"/>
</dbReference>
<comment type="similarity">
    <text evidence="1 5">Belongs to the peptidase S8 family.</text>
</comment>
<evidence type="ECO:0000259" key="7">
    <source>
        <dbReference type="Pfam" id="PF00082"/>
    </source>
</evidence>
<gene>
    <name evidence="8" type="ORF">MTR62_19560</name>
</gene>
<keyword evidence="2 5" id="KW-0645">Protease</keyword>
<evidence type="ECO:0000313" key="8">
    <source>
        <dbReference type="EMBL" id="MCJ2184869.1"/>
    </source>
</evidence>
<dbReference type="Gene3D" id="3.40.50.200">
    <property type="entry name" value="Peptidase S8/S53 domain"/>
    <property type="match status" value="1"/>
</dbReference>
<evidence type="ECO:0000256" key="3">
    <source>
        <dbReference type="ARBA" id="ARBA00022801"/>
    </source>
</evidence>
<evidence type="ECO:0000256" key="4">
    <source>
        <dbReference type="ARBA" id="ARBA00022825"/>
    </source>
</evidence>
<dbReference type="Proteomes" id="UP001162881">
    <property type="component" value="Unassembled WGS sequence"/>
</dbReference>
<dbReference type="InterPro" id="IPR000209">
    <property type="entry name" value="Peptidase_S8/S53_dom"/>
</dbReference>
<organism evidence="8 9">
    <name type="scientific">Novosphingobium organovorum</name>
    <dbReference type="NCBI Taxonomy" id="2930092"/>
    <lineage>
        <taxon>Bacteria</taxon>
        <taxon>Pseudomonadati</taxon>
        <taxon>Pseudomonadota</taxon>
        <taxon>Alphaproteobacteria</taxon>
        <taxon>Sphingomonadales</taxon>
        <taxon>Sphingomonadaceae</taxon>
        <taxon>Novosphingobium</taxon>
    </lineage>
</organism>
<dbReference type="PROSITE" id="PS51892">
    <property type="entry name" value="SUBTILASE"/>
    <property type="match status" value="1"/>
</dbReference>
<evidence type="ECO:0000256" key="5">
    <source>
        <dbReference type="PROSITE-ProRule" id="PRU01240"/>
    </source>
</evidence>
<feature type="active site" description="Charge relay system" evidence="5">
    <location>
        <position position="224"/>
    </location>
</feature>
<evidence type="ECO:0000256" key="6">
    <source>
        <dbReference type="SAM" id="MobiDB-lite"/>
    </source>
</evidence>
<keyword evidence="4 5" id="KW-0720">Serine protease</keyword>
<evidence type="ECO:0000313" key="9">
    <source>
        <dbReference type="Proteomes" id="UP001162881"/>
    </source>
</evidence>
<name>A0ABT0BIJ1_9SPHN</name>
<dbReference type="EMBL" id="JALHLF010000162">
    <property type="protein sequence ID" value="MCJ2184869.1"/>
    <property type="molecule type" value="Genomic_DNA"/>
</dbReference>
<dbReference type="PROSITE" id="PS00136">
    <property type="entry name" value="SUBTILASE_ASP"/>
    <property type="match status" value="1"/>
</dbReference>
<dbReference type="RefSeq" id="WP_244024105.1">
    <property type="nucleotide sequence ID" value="NZ_JALHLF010000162.1"/>
</dbReference>
<feature type="region of interest" description="Disordered" evidence="6">
    <location>
        <begin position="1"/>
        <end position="23"/>
    </location>
</feature>
<proteinExistence type="inferred from homology"/>
<feature type="active site" description="Charge relay system" evidence="5">
    <location>
        <position position="41"/>
    </location>
</feature>
<feature type="domain" description="Peptidase S8/S53" evidence="7">
    <location>
        <begin position="32"/>
        <end position="162"/>
    </location>
</feature>
<dbReference type="SUPFAM" id="SSF52743">
    <property type="entry name" value="Subtilisin-like"/>
    <property type="match status" value="1"/>
</dbReference>
<keyword evidence="3 5" id="KW-0378">Hydrolase</keyword>
<evidence type="ECO:0000256" key="2">
    <source>
        <dbReference type="ARBA" id="ARBA00022670"/>
    </source>
</evidence>
<dbReference type="Pfam" id="PF00082">
    <property type="entry name" value="Peptidase_S8"/>
    <property type="match status" value="1"/>
</dbReference>
<keyword evidence="9" id="KW-1185">Reference proteome</keyword>
<protein>
    <submittedName>
        <fullName evidence="8">S8 family serine peptidase</fullName>
    </submittedName>
</protein>
<accession>A0ABT0BIJ1</accession>
<sequence length="269" mass="27303">MPDTHTSPRAPAGVPALDPDRPLPALFPGASGKGVRIAVIDSGVHPDHPHITPARIAPGVQITREGALIEAPEATLDQLGHGTAVTAAILEKAPEATCLPVRVFADKLSASAAALVAGVRWAIAQEVDLINLSLGSPNPAHEAVFAQVVAQAQGAGIALVAAHDAQGTPCLPGQLPGVLGVRLDWDCPRARCLAEPAFPGTLTASGYPRAIPGVAHTRNLYGISFAVAQVTGLTALACEARRSAGRAPATDPAGALRQALVEALARADG</sequence>
<evidence type="ECO:0000256" key="1">
    <source>
        <dbReference type="ARBA" id="ARBA00011073"/>
    </source>
</evidence>
<reference evidence="8" key="1">
    <citation type="submission" date="2022-03" db="EMBL/GenBank/DDBJ databases">
        <title>Identification of a novel bacterium isolated from mangrove sediments.</title>
        <authorList>
            <person name="Pan X."/>
        </authorList>
    </citation>
    <scope>NUCLEOTIDE SEQUENCE</scope>
    <source>
        <strain evidence="8">B1949</strain>
    </source>
</reference>
<dbReference type="InterPro" id="IPR015500">
    <property type="entry name" value="Peptidase_S8_subtilisin-rel"/>
</dbReference>
<comment type="caution">
    <text evidence="8">The sequence shown here is derived from an EMBL/GenBank/DDBJ whole genome shotgun (WGS) entry which is preliminary data.</text>
</comment>